<accession>A0A1E3G1W8</accession>
<dbReference type="EMBL" id="LWAF01000009">
    <property type="protein sequence ID" value="ODN30247.1"/>
    <property type="molecule type" value="Genomic_DNA"/>
</dbReference>
<dbReference type="PANTHER" id="PTHR34825:SF1">
    <property type="entry name" value="AAA-ATPASE-LIKE DOMAIN-CONTAINING PROTEIN"/>
    <property type="match status" value="1"/>
</dbReference>
<dbReference type="PANTHER" id="PTHR34825">
    <property type="entry name" value="CONSERVED PROTEIN, WITH A WEAK D-GALACTARATE DEHYDRATASE/ALTRONATE HYDROLASE DOMAIN"/>
    <property type="match status" value="1"/>
</dbReference>
<dbReference type="Pfam" id="PF08011">
    <property type="entry name" value="PDDEXK_9"/>
    <property type="match status" value="1"/>
</dbReference>
<dbReference type="OrthoDB" id="42058at2"/>
<comment type="caution">
    <text evidence="2">The sequence shown here is derived from an EMBL/GenBank/DDBJ whole genome shotgun (WGS) entry which is preliminary data.</text>
</comment>
<keyword evidence="3" id="KW-1185">Reference proteome</keyword>
<dbReference type="RefSeq" id="WP_069293401.1">
    <property type="nucleotide sequence ID" value="NZ_CP140110.1"/>
</dbReference>
<dbReference type="InterPro" id="IPR018631">
    <property type="entry name" value="AAA-ATPase-like_dom"/>
</dbReference>
<dbReference type="Pfam" id="PF09820">
    <property type="entry name" value="AAA-ATPase_like"/>
    <property type="match status" value="1"/>
</dbReference>
<dbReference type="Proteomes" id="UP000094570">
    <property type="component" value="Unassembled WGS sequence"/>
</dbReference>
<organism evidence="2 3">
    <name type="scientific">Fervidobacterium thailandense</name>
    <dbReference type="NCBI Taxonomy" id="1008305"/>
    <lineage>
        <taxon>Bacteria</taxon>
        <taxon>Thermotogati</taxon>
        <taxon>Thermotogota</taxon>
        <taxon>Thermotogae</taxon>
        <taxon>Thermotogales</taxon>
        <taxon>Fervidobacteriaceae</taxon>
        <taxon>Fervidobacterium</taxon>
    </lineage>
</organism>
<protein>
    <recommendedName>
        <fullName evidence="1">AAA-ATPase-like domain-containing protein</fullName>
    </recommendedName>
</protein>
<gene>
    <name evidence="2" type="ORF">A4H02_06735</name>
</gene>
<reference evidence="3" key="1">
    <citation type="submission" date="2016-04" db="EMBL/GenBank/DDBJ databases">
        <title>The genome sequence project of a novel Fervidobacterium isolate from a hot spring in Thailand.</title>
        <authorList>
            <person name="Gonzalez J.M."/>
            <person name="Cuecas A."/>
            <person name="Kanoksilapatham W."/>
        </authorList>
    </citation>
    <scope>NUCLEOTIDE SEQUENCE [LARGE SCALE GENOMIC DNA]</scope>
    <source>
        <strain evidence="3">FC2004</strain>
    </source>
</reference>
<dbReference type="SUPFAM" id="SSF52540">
    <property type="entry name" value="P-loop containing nucleoside triphosphate hydrolases"/>
    <property type="match status" value="1"/>
</dbReference>
<proteinExistence type="predicted"/>
<dbReference type="STRING" id="1008305.A4H02_06735"/>
<dbReference type="InterPro" id="IPR012547">
    <property type="entry name" value="PDDEXK_9"/>
</dbReference>
<sequence>MKGLPLGLNDFKDLIKGNFVYVDKTMYIHELVKRQKGLYFLSRPRRFGKSLLLSTLYYLFKGERELFEGTWIYDKWSWEEYPVVRIDMTDMKSETLEKVEYGLRAVVQNNAEEYGIELESLRVDAGYGFSELIVKLYRKFGKPVVVLIDEYEKPVLDNVIEKGKVEEIRRLLRGFYGTLKAHVDKIRFLLITGLTKFTKMGVFSALNNLTDISFKPEYAQMLGYTHEEVIEYFDEYIARYLQLTGLSKDEFLEMFREYYDGYSFDGIWYDEEGKDRRVYNPYAVLLFFDNMRFAPYWSETGAPSFVYEYLKKHGVSRQRLLEDKVSQSDFSSFEIEDNPPNMFLAQAGYLSLKLVTDRTDPEPVYELYIPNKDVRRGLEKIMFAVEHKVSLSEVMSKSNELMVALKMKDVEKMVEVLDGIYAKVSWRVRRRIERSGGKDRLTHLESFYQGVMVSLMESAGLSVVVEEESAGGSADVVVRMNGVVYVIELKVDRSAREALEQIKERGYHEPYRGKEVYLVGISVSSKSGRIKDWECERVW</sequence>
<evidence type="ECO:0000313" key="3">
    <source>
        <dbReference type="Proteomes" id="UP000094570"/>
    </source>
</evidence>
<feature type="domain" description="AAA-ATPase-like" evidence="1">
    <location>
        <begin position="5"/>
        <end position="203"/>
    </location>
</feature>
<evidence type="ECO:0000313" key="2">
    <source>
        <dbReference type="EMBL" id="ODN30247.1"/>
    </source>
</evidence>
<name>A0A1E3G1W8_9BACT</name>
<dbReference type="InterPro" id="IPR027417">
    <property type="entry name" value="P-loop_NTPase"/>
</dbReference>
<evidence type="ECO:0000259" key="1">
    <source>
        <dbReference type="Pfam" id="PF09820"/>
    </source>
</evidence>
<dbReference type="AlphaFoldDB" id="A0A1E3G1W8"/>